<dbReference type="RefSeq" id="WP_169277302.1">
    <property type="nucleotide sequence ID" value="NZ_JABBCP010000002.1"/>
</dbReference>
<name>A0A7X9UBX6_9ACTN</name>
<organism evidence="1 2">
    <name type="scientific">Collinsella acetigenes</name>
    <dbReference type="NCBI Taxonomy" id="2713419"/>
    <lineage>
        <taxon>Bacteria</taxon>
        <taxon>Bacillati</taxon>
        <taxon>Actinomycetota</taxon>
        <taxon>Coriobacteriia</taxon>
        <taxon>Coriobacteriales</taxon>
        <taxon>Coriobacteriaceae</taxon>
        <taxon>Collinsella</taxon>
    </lineage>
</organism>
<accession>A0A7X9UBX6</accession>
<keyword evidence="2" id="KW-1185">Reference proteome</keyword>
<dbReference type="EMBL" id="JABBCP010000002">
    <property type="protein sequence ID" value="NMF55676.1"/>
    <property type="molecule type" value="Genomic_DNA"/>
</dbReference>
<reference evidence="1 2" key="1">
    <citation type="submission" date="2020-04" db="EMBL/GenBank/DDBJ databases">
        <title>Collinsella sp. KGMB02528 nov., an anaerobic actinobacterium isolated from human feces.</title>
        <authorList>
            <person name="Han K.-I."/>
            <person name="Eom M.K."/>
            <person name="Kim J.-S."/>
            <person name="Lee K.C."/>
            <person name="Suh M.K."/>
            <person name="Park S.-H."/>
            <person name="Lee J.H."/>
            <person name="Kang S.W."/>
            <person name="Park J.-E."/>
            <person name="Oh B.S."/>
            <person name="Yu S.Y."/>
            <person name="Choi S.-H."/>
            <person name="Lee D.H."/>
            <person name="Yoon H."/>
            <person name="Kim B.-Y."/>
            <person name="Lee J.H."/>
            <person name="Lee J.-S."/>
        </authorList>
    </citation>
    <scope>NUCLEOTIDE SEQUENCE [LARGE SCALE GENOMIC DNA]</scope>
    <source>
        <strain evidence="1 2">KGMB02528</strain>
    </source>
</reference>
<sequence>MNMYNITATVSGSWGTTLVGTVPEGFRPKAQLRQRCLVANVDNDMSSGLWVTTGGTMYVANFGGTGLHGSYSFSCTACWPAA</sequence>
<proteinExistence type="predicted"/>
<gene>
    <name evidence="1" type="ORF">HF320_04960</name>
</gene>
<evidence type="ECO:0000313" key="2">
    <source>
        <dbReference type="Proteomes" id="UP000546970"/>
    </source>
</evidence>
<evidence type="ECO:0000313" key="1">
    <source>
        <dbReference type="EMBL" id="NMF55676.1"/>
    </source>
</evidence>
<dbReference type="AlphaFoldDB" id="A0A7X9UBX6"/>
<dbReference type="Proteomes" id="UP000546970">
    <property type="component" value="Unassembled WGS sequence"/>
</dbReference>
<comment type="caution">
    <text evidence="1">The sequence shown here is derived from an EMBL/GenBank/DDBJ whole genome shotgun (WGS) entry which is preliminary data.</text>
</comment>
<protein>
    <submittedName>
        <fullName evidence="1">Uncharacterized protein</fullName>
    </submittedName>
</protein>